<comment type="caution">
    <text evidence="2">The sequence shown here is derived from an EMBL/GenBank/DDBJ whole genome shotgun (WGS) entry which is preliminary data.</text>
</comment>
<evidence type="ECO:0000259" key="1">
    <source>
        <dbReference type="Pfam" id="PF05598"/>
    </source>
</evidence>
<name>A0A7V3RHV0_UNCW3</name>
<dbReference type="Pfam" id="PF05598">
    <property type="entry name" value="DUF772"/>
    <property type="match status" value="1"/>
</dbReference>
<dbReference type="EMBL" id="DTOZ01000153">
    <property type="protein sequence ID" value="HGE78515.1"/>
    <property type="molecule type" value="Genomic_DNA"/>
</dbReference>
<gene>
    <name evidence="2" type="ORF">ENX68_05910</name>
</gene>
<dbReference type="InterPro" id="IPR008490">
    <property type="entry name" value="Transposase_InsH_N"/>
</dbReference>
<sequence>MPNRQLNFLDFYIAQTITPNDRTKRIFEAINWQEVEKLKPPRKSKKGRKDYDFILMLKALLLIPFWVKPQASMTCTASYEKNHASATSAISPMDKHPALAQS</sequence>
<feature type="domain" description="Transposase InsH N-terminal" evidence="1">
    <location>
        <begin position="14"/>
        <end position="62"/>
    </location>
</feature>
<proteinExistence type="predicted"/>
<evidence type="ECO:0000313" key="2">
    <source>
        <dbReference type="EMBL" id="HGE78515.1"/>
    </source>
</evidence>
<organism evidence="2">
    <name type="scientific">candidate division WOR-3 bacterium</name>
    <dbReference type="NCBI Taxonomy" id="2052148"/>
    <lineage>
        <taxon>Bacteria</taxon>
        <taxon>Bacteria division WOR-3</taxon>
    </lineage>
</organism>
<reference evidence="2" key="1">
    <citation type="journal article" date="2020" name="mSystems">
        <title>Genome- and Community-Level Interaction Insights into Carbon Utilization and Element Cycling Functions of Hydrothermarchaeota in Hydrothermal Sediment.</title>
        <authorList>
            <person name="Zhou Z."/>
            <person name="Liu Y."/>
            <person name="Xu W."/>
            <person name="Pan J."/>
            <person name="Luo Z.H."/>
            <person name="Li M."/>
        </authorList>
    </citation>
    <scope>NUCLEOTIDE SEQUENCE [LARGE SCALE GENOMIC DNA]</scope>
    <source>
        <strain evidence="2">SpSt-961</strain>
    </source>
</reference>
<protein>
    <recommendedName>
        <fullName evidence="1">Transposase InsH N-terminal domain-containing protein</fullName>
    </recommendedName>
</protein>
<accession>A0A7V3RHV0</accession>
<dbReference type="AlphaFoldDB" id="A0A7V3RHV0"/>